<evidence type="ECO:0000313" key="2">
    <source>
        <dbReference type="EMBL" id="WOB11106.1"/>
    </source>
</evidence>
<dbReference type="Proteomes" id="UP001303946">
    <property type="component" value="Chromosome"/>
</dbReference>
<keyword evidence="1" id="KW-1133">Transmembrane helix</keyword>
<sequence>MQALRRGLRAVLLSVAAVVLFVEEWGWRPLAACVAWSARWPPLARLEAAIRRLPPLGALLLFIVPAVLLFPVKLAALWLMHRGQAGLGLLVIVVAKLVGTALVGRIYLLTQAQLMQYAWFARALGWWIATKARVKAALHRSALWRTLQALRRRVRLMLRRIAR</sequence>
<keyword evidence="1" id="KW-0812">Transmembrane</keyword>
<proteinExistence type="predicted"/>
<feature type="transmembrane region" description="Helical" evidence="1">
    <location>
        <begin position="56"/>
        <end position="80"/>
    </location>
</feature>
<evidence type="ECO:0000256" key="1">
    <source>
        <dbReference type="SAM" id="Phobius"/>
    </source>
</evidence>
<keyword evidence="1" id="KW-0472">Membrane</keyword>
<gene>
    <name evidence="2" type="ORF">RXV79_01625</name>
</gene>
<protein>
    <recommendedName>
        <fullName evidence="4">Transmembrane protein</fullName>
    </recommendedName>
</protein>
<feature type="transmembrane region" description="Helical" evidence="1">
    <location>
        <begin position="87"/>
        <end position="108"/>
    </location>
</feature>
<name>A0ABZ0D2S8_9BURK</name>
<organism evidence="2 3">
    <name type="scientific">Piscinibacter gummiphilus</name>
    <dbReference type="NCBI Taxonomy" id="946333"/>
    <lineage>
        <taxon>Bacteria</taxon>
        <taxon>Pseudomonadati</taxon>
        <taxon>Pseudomonadota</taxon>
        <taxon>Betaproteobacteria</taxon>
        <taxon>Burkholderiales</taxon>
        <taxon>Sphaerotilaceae</taxon>
        <taxon>Piscinibacter</taxon>
    </lineage>
</organism>
<accession>A0ABZ0D2S8</accession>
<keyword evidence="3" id="KW-1185">Reference proteome</keyword>
<dbReference type="EMBL" id="CP136336">
    <property type="protein sequence ID" value="WOB11106.1"/>
    <property type="molecule type" value="Genomic_DNA"/>
</dbReference>
<evidence type="ECO:0008006" key="4">
    <source>
        <dbReference type="Google" id="ProtNLM"/>
    </source>
</evidence>
<evidence type="ECO:0000313" key="3">
    <source>
        <dbReference type="Proteomes" id="UP001303946"/>
    </source>
</evidence>
<reference evidence="2 3" key="1">
    <citation type="submission" date="2023-10" db="EMBL/GenBank/DDBJ databases">
        <title>Bacteria for the degradation of biodegradable plastic PBAT(Polybutylene adipate terephthalate).</title>
        <authorList>
            <person name="Weon H.-Y."/>
            <person name="Yeon J."/>
        </authorList>
    </citation>
    <scope>NUCLEOTIDE SEQUENCE [LARGE SCALE GENOMIC DNA]</scope>
    <source>
        <strain evidence="2 3">SBD 7-3</strain>
    </source>
</reference>